<evidence type="ECO:0000313" key="3">
    <source>
        <dbReference type="Proteomes" id="UP000557872"/>
    </source>
</evidence>
<evidence type="ECO:0000259" key="1">
    <source>
        <dbReference type="Pfam" id="PF07589"/>
    </source>
</evidence>
<name>A0A851GRD4_9BACT</name>
<organism evidence="2 3">
    <name type="scientific">Oceaniferula marina</name>
    <dbReference type="NCBI Taxonomy" id="2748318"/>
    <lineage>
        <taxon>Bacteria</taxon>
        <taxon>Pseudomonadati</taxon>
        <taxon>Verrucomicrobiota</taxon>
        <taxon>Verrucomicrobiia</taxon>
        <taxon>Verrucomicrobiales</taxon>
        <taxon>Verrucomicrobiaceae</taxon>
        <taxon>Oceaniferula</taxon>
    </lineage>
</organism>
<dbReference type="RefSeq" id="WP_178934806.1">
    <property type="nucleotide sequence ID" value="NZ_JACBAZ010000015.1"/>
</dbReference>
<dbReference type="EMBL" id="JACBAZ010000015">
    <property type="protein sequence ID" value="NWK57567.1"/>
    <property type="molecule type" value="Genomic_DNA"/>
</dbReference>
<proteinExistence type="predicted"/>
<dbReference type="Proteomes" id="UP000557872">
    <property type="component" value="Unassembled WGS sequence"/>
</dbReference>
<gene>
    <name evidence="2" type="ORF">HW115_18255</name>
</gene>
<evidence type="ECO:0000313" key="2">
    <source>
        <dbReference type="EMBL" id="NWK57567.1"/>
    </source>
</evidence>
<protein>
    <submittedName>
        <fullName evidence="2">PEP-CTERM sorting domain-containing protein</fullName>
    </submittedName>
</protein>
<dbReference type="Pfam" id="PF07589">
    <property type="entry name" value="PEP-CTERM"/>
    <property type="match status" value="1"/>
</dbReference>
<keyword evidence="3" id="KW-1185">Reference proteome</keyword>
<dbReference type="AlphaFoldDB" id="A0A851GRD4"/>
<sequence length="186" mass="18903">MVRDAGFESDTGGSTGPFPQASAWGGECKLALHTTFPKGGNSALGNNFAFTNPGSADGPATQTISTAYQANTTYTFKGYAVSSGNATDIRFILGYGGGGGFVQLAEQTYDLNGVTAWTEQDGVSFITGASGAELGENIIVRIAAVGLGGNGIWFDAVSLEATAVPEPSAAALLGLGGLALVLRRRK</sequence>
<dbReference type="NCBIfam" id="TIGR02595">
    <property type="entry name" value="PEP_CTERM"/>
    <property type="match status" value="1"/>
</dbReference>
<feature type="domain" description="Ice-binding protein C-terminal" evidence="1">
    <location>
        <begin position="163"/>
        <end position="185"/>
    </location>
</feature>
<comment type="caution">
    <text evidence="2">The sequence shown here is derived from an EMBL/GenBank/DDBJ whole genome shotgun (WGS) entry which is preliminary data.</text>
</comment>
<reference evidence="2 3" key="1">
    <citation type="submission" date="2020-07" db="EMBL/GenBank/DDBJ databases">
        <title>Roseicoccus Jingziensis gen. nov., sp. nov., isolated from coastal seawater.</title>
        <authorList>
            <person name="Feng X."/>
        </authorList>
    </citation>
    <scope>NUCLEOTIDE SEQUENCE [LARGE SCALE GENOMIC DNA]</scope>
    <source>
        <strain evidence="2 3">N1E253</strain>
    </source>
</reference>
<accession>A0A851GRD4</accession>
<dbReference type="Gene3D" id="2.60.120.260">
    <property type="entry name" value="Galactose-binding domain-like"/>
    <property type="match status" value="1"/>
</dbReference>
<dbReference type="InterPro" id="IPR013424">
    <property type="entry name" value="Ice-binding_C"/>
</dbReference>